<evidence type="ECO:0000259" key="7">
    <source>
        <dbReference type="SMART" id="SM00226"/>
    </source>
</evidence>
<dbReference type="Proteomes" id="UP000198480">
    <property type="component" value="Unassembled WGS sequence"/>
</dbReference>
<evidence type="ECO:0000256" key="1">
    <source>
        <dbReference type="ARBA" id="ARBA00004496"/>
    </source>
</evidence>
<accession>A0A239AZK8</accession>
<dbReference type="GO" id="GO:0005737">
    <property type="term" value="C:cytoplasm"/>
    <property type="evidence" value="ECO:0007669"/>
    <property type="project" value="UniProtKB-SubCell"/>
</dbReference>
<dbReference type="InterPro" id="IPR050438">
    <property type="entry name" value="LMW_PTPase"/>
</dbReference>
<comment type="similarity">
    <text evidence="2">Belongs to the low molecular weight phosphotyrosine protein phosphatase family.</text>
</comment>
<keyword evidence="3" id="KW-0963">Cytoplasm</keyword>
<gene>
    <name evidence="8" type="ORF">SAMN06295967_10233</name>
</gene>
<protein>
    <submittedName>
        <fullName evidence="8">Protein tyrosine phosphatase</fullName>
    </submittedName>
</protein>
<dbReference type="InterPro" id="IPR036196">
    <property type="entry name" value="Ptyr_pPase_sf"/>
</dbReference>
<evidence type="ECO:0000256" key="3">
    <source>
        <dbReference type="ARBA" id="ARBA00022490"/>
    </source>
</evidence>
<dbReference type="OrthoDB" id="9784339at2"/>
<feature type="active site" description="Proton donor" evidence="6">
    <location>
        <position position="126"/>
    </location>
</feature>
<dbReference type="PANTHER" id="PTHR11717">
    <property type="entry name" value="LOW MOLECULAR WEIGHT PROTEIN TYROSINE PHOSPHATASE"/>
    <property type="match status" value="1"/>
</dbReference>
<sequence>MIKVLFVCLGNICRSPLAEAIFNHKIEENGLTGKFKSDSCGTSDYHIGELPDERTIHCASQKGILINHRGRQINRVDIREFDYILAMDKSNKKNIENLIVKYGINHDQVFLIREFQPNAIDLEVPDPYYGGMEKFEEVYEILDESISHFLQFLKQEHQMYV</sequence>
<keyword evidence="4" id="KW-0378">Hydrolase</keyword>
<dbReference type="InterPro" id="IPR023485">
    <property type="entry name" value="Ptyr_pPase"/>
</dbReference>
<dbReference type="InterPro" id="IPR017867">
    <property type="entry name" value="Tyr_phospatase_low_mol_wt"/>
</dbReference>
<dbReference type="EMBL" id="FZOK01000002">
    <property type="protein sequence ID" value="SNS01145.1"/>
    <property type="molecule type" value="Genomic_DNA"/>
</dbReference>
<dbReference type="PANTHER" id="PTHR11717:SF7">
    <property type="entry name" value="LOW MOLECULAR WEIGHT PHOSPHOTYROSINE PROTEIN PHOSPHATASE"/>
    <property type="match status" value="1"/>
</dbReference>
<dbReference type="SUPFAM" id="SSF52788">
    <property type="entry name" value="Phosphotyrosine protein phosphatases I"/>
    <property type="match status" value="1"/>
</dbReference>
<evidence type="ECO:0000313" key="8">
    <source>
        <dbReference type="EMBL" id="SNS01145.1"/>
    </source>
</evidence>
<evidence type="ECO:0000313" key="9">
    <source>
        <dbReference type="Proteomes" id="UP000198480"/>
    </source>
</evidence>
<evidence type="ECO:0000256" key="6">
    <source>
        <dbReference type="PIRSR" id="PIRSR617867-1"/>
    </source>
</evidence>
<keyword evidence="5" id="KW-0904">Protein phosphatase</keyword>
<comment type="subcellular location">
    <subcellularLocation>
        <location evidence="1">Cytoplasm</location>
    </subcellularLocation>
</comment>
<dbReference type="GO" id="GO:0004725">
    <property type="term" value="F:protein tyrosine phosphatase activity"/>
    <property type="evidence" value="ECO:0007669"/>
    <property type="project" value="InterPro"/>
</dbReference>
<organism evidence="8 9">
    <name type="scientific">Belliella buryatensis</name>
    <dbReference type="NCBI Taxonomy" id="1500549"/>
    <lineage>
        <taxon>Bacteria</taxon>
        <taxon>Pseudomonadati</taxon>
        <taxon>Bacteroidota</taxon>
        <taxon>Cytophagia</taxon>
        <taxon>Cytophagales</taxon>
        <taxon>Cyclobacteriaceae</taxon>
        <taxon>Belliella</taxon>
    </lineage>
</organism>
<evidence type="ECO:0000256" key="2">
    <source>
        <dbReference type="ARBA" id="ARBA00011063"/>
    </source>
</evidence>
<dbReference type="RefSeq" id="WP_089237520.1">
    <property type="nucleotide sequence ID" value="NZ_FZOK01000002.1"/>
</dbReference>
<evidence type="ECO:0000256" key="4">
    <source>
        <dbReference type="ARBA" id="ARBA00022801"/>
    </source>
</evidence>
<dbReference type="FunFam" id="3.40.50.2300:FF:000105">
    <property type="entry name" value="Low molecular weight phosphotyrosine protein"/>
    <property type="match status" value="1"/>
</dbReference>
<dbReference type="CDD" id="cd16343">
    <property type="entry name" value="LMWPTP"/>
    <property type="match status" value="1"/>
</dbReference>
<feature type="active site" evidence="6">
    <location>
        <position position="14"/>
    </location>
</feature>
<feature type="active site" description="Nucleophile" evidence="6">
    <location>
        <position position="8"/>
    </location>
</feature>
<feature type="domain" description="Phosphotyrosine protein phosphatase I" evidence="7">
    <location>
        <begin position="2"/>
        <end position="152"/>
    </location>
</feature>
<name>A0A239AZK8_9BACT</name>
<keyword evidence="9" id="KW-1185">Reference proteome</keyword>
<dbReference type="AlphaFoldDB" id="A0A239AZK8"/>
<dbReference type="Pfam" id="PF01451">
    <property type="entry name" value="LMWPc"/>
    <property type="match status" value="1"/>
</dbReference>
<dbReference type="SMART" id="SM00226">
    <property type="entry name" value="LMWPc"/>
    <property type="match status" value="1"/>
</dbReference>
<evidence type="ECO:0000256" key="5">
    <source>
        <dbReference type="ARBA" id="ARBA00022912"/>
    </source>
</evidence>
<reference evidence="9" key="1">
    <citation type="submission" date="2017-06" db="EMBL/GenBank/DDBJ databases">
        <authorList>
            <person name="Varghese N."/>
            <person name="Submissions S."/>
        </authorList>
    </citation>
    <scope>NUCLEOTIDE SEQUENCE [LARGE SCALE GENOMIC DNA]</scope>
    <source>
        <strain evidence="9">5C</strain>
    </source>
</reference>
<dbReference type="Gene3D" id="3.40.50.2300">
    <property type="match status" value="1"/>
</dbReference>
<dbReference type="PRINTS" id="PR00719">
    <property type="entry name" value="LMWPTPASE"/>
</dbReference>
<proteinExistence type="inferred from homology"/>